<organism evidence="2 3">
    <name type="scientific">Desulfolutivibrio sulfodismutans</name>
    <dbReference type="NCBI Taxonomy" id="63561"/>
    <lineage>
        <taxon>Bacteria</taxon>
        <taxon>Pseudomonadati</taxon>
        <taxon>Thermodesulfobacteriota</taxon>
        <taxon>Desulfovibrionia</taxon>
        <taxon>Desulfovibrionales</taxon>
        <taxon>Desulfovibrionaceae</taxon>
        <taxon>Desulfolutivibrio</taxon>
    </lineage>
</organism>
<gene>
    <name evidence="2" type="ORF">G3N56_14385</name>
</gene>
<proteinExistence type="predicted"/>
<dbReference type="RefSeq" id="WP_163303001.1">
    <property type="nucleotide sequence ID" value="NZ_JAAGRQ010000068.1"/>
</dbReference>
<protein>
    <recommendedName>
        <fullName evidence="1">Polysaccharide biosynthesis enzyme WcbI domain-containing protein</fullName>
    </recommendedName>
</protein>
<keyword evidence="3" id="KW-1185">Reference proteome</keyword>
<dbReference type="AlphaFoldDB" id="A0A7K3NP15"/>
<evidence type="ECO:0000313" key="2">
    <source>
        <dbReference type="EMBL" id="NDY57920.1"/>
    </source>
</evidence>
<dbReference type="Proteomes" id="UP000469724">
    <property type="component" value="Unassembled WGS sequence"/>
</dbReference>
<sequence>MKPLCLIHANCQGEPLVKLFAAHPGFSRDFEIAHAVNYTRQPVPPALLRRCGLFLHQRLEAEWGELCSDELLSRLPAGCPSLCLPNLFFLDYWPFWSSNTAFAYSDFFLDELLSRGLSDREIMHLYLHTDPARYFDLDAIMEKSRRREAEKEKHWDIKLSQSVREMSRHSLAFHTVNHPGRSLCLMTAEAVLDKLGYPPLPGPVREAFPDPFGEFTMPIHPRIAARLGLTFLPEAPLFPVYGRDMGIEEYVGCYLACKRLKETDFIGFLRLRAALGGQTAPAGDGRPRP</sequence>
<evidence type="ECO:0000259" key="1">
    <source>
        <dbReference type="Pfam" id="PF18588"/>
    </source>
</evidence>
<accession>A0A7K3NP15</accession>
<dbReference type="EMBL" id="JAAGRQ010000068">
    <property type="protein sequence ID" value="NDY57920.1"/>
    <property type="molecule type" value="Genomic_DNA"/>
</dbReference>
<name>A0A7K3NP15_9BACT</name>
<dbReference type="Pfam" id="PF18588">
    <property type="entry name" value="WcbI"/>
    <property type="match status" value="1"/>
</dbReference>
<reference evidence="2 3" key="1">
    <citation type="submission" date="2020-02" db="EMBL/GenBank/DDBJ databases">
        <title>Comparative genomics of sulfur disproportionating microorganisms.</title>
        <authorList>
            <person name="Ward L.M."/>
            <person name="Bertran E."/>
            <person name="Johnston D.T."/>
        </authorList>
    </citation>
    <scope>NUCLEOTIDE SEQUENCE [LARGE SCALE GENOMIC DNA]</scope>
    <source>
        <strain evidence="2 3">DSM 3696</strain>
    </source>
</reference>
<comment type="caution">
    <text evidence="2">The sequence shown here is derived from an EMBL/GenBank/DDBJ whole genome shotgun (WGS) entry which is preliminary data.</text>
</comment>
<dbReference type="InterPro" id="IPR041307">
    <property type="entry name" value="WcbI"/>
</dbReference>
<evidence type="ECO:0000313" key="3">
    <source>
        <dbReference type="Proteomes" id="UP000469724"/>
    </source>
</evidence>
<dbReference type="Gene3D" id="3.40.50.12080">
    <property type="match status" value="1"/>
</dbReference>
<feature type="domain" description="Polysaccharide biosynthesis enzyme WcbI" evidence="1">
    <location>
        <begin position="4"/>
        <end position="199"/>
    </location>
</feature>